<dbReference type="InterPro" id="IPR050834">
    <property type="entry name" value="Glycosyltransf_2"/>
</dbReference>
<reference evidence="5 6" key="1">
    <citation type="submission" date="2018-02" db="EMBL/GenBank/DDBJ databases">
        <authorList>
            <person name="Rodrigo-Torres L."/>
            <person name="Arahal R. D."/>
            <person name="Lucena T."/>
        </authorList>
    </citation>
    <scope>NUCLEOTIDE SEQUENCE [LARGE SCALE GENOMIC DNA]</scope>
    <source>
        <strain evidence="5 6">CECT 9267</strain>
    </source>
</reference>
<dbReference type="InterPro" id="IPR001173">
    <property type="entry name" value="Glyco_trans_2-like"/>
</dbReference>
<dbReference type="AlphaFoldDB" id="A0AAE8J526"/>
<keyword evidence="3 5" id="KW-0808">Transferase</keyword>
<evidence type="ECO:0000313" key="5">
    <source>
        <dbReference type="EMBL" id="SPE20436.1"/>
    </source>
</evidence>
<proteinExistence type="inferred from homology"/>
<protein>
    <submittedName>
        <fullName evidence="5">Glycosyltransferase EpsE</fullName>
        <ecNumber evidence="5">2.4.-.-</ecNumber>
    </submittedName>
</protein>
<dbReference type="PANTHER" id="PTHR43685:SF5">
    <property type="entry name" value="GLYCOSYLTRANSFERASE EPSE-RELATED"/>
    <property type="match status" value="1"/>
</dbReference>
<gene>
    <name evidence="5" type="primary">epsE_2</name>
    <name evidence="5" type="ORF">LAS9267_00822</name>
</gene>
<evidence type="ECO:0000256" key="3">
    <source>
        <dbReference type="ARBA" id="ARBA00022679"/>
    </source>
</evidence>
<comment type="similarity">
    <text evidence="1">Belongs to the glycosyltransferase 2 family.</text>
</comment>
<dbReference type="Pfam" id="PF00535">
    <property type="entry name" value="Glycos_transf_2"/>
    <property type="match status" value="1"/>
</dbReference>
<feature type="domain" description="Glycosyltransferase 2-like" evidence="4">
    <location>
        <begin position="5"/>
        <end position="164"/>
    </location>
</feature>
<dbReference type="GO" id="GO:0016757">
    <property type="term" value="F:glycosyltransferase activity"/>
    <property type="evidence" value="ECO:0007669"/>
    <property type="project" value="UniProtKB-KW"/>
</dbReference>
<evidence type="ECO:0000313" key="6">
    <source>
        <dbReference type="Proteomes" id="UP000239650"/>
    </source>
</evidence>
<comment type="caution">
    <text evidence="5">The sequence shown here is derived from an EMBL/GenBank/DDBJ whole genome shotgun (WGS) entry which is preliminary data.</text>
</comment>
<sequence>MVEVSILMATRNGEKHIREAIESLLNQTFSDFELIVCNDHSTDNTVEIITDIMKSDSRVKLFHNTRKAGLTTTLNVGLEKCRGKYVARMDDDDISHFDRIEKEYSFMEANKNIAVVGANINYFDQDGIYGTSNSKINPDKIDIWKGKIFVHPTVMIRMDVIDKIGKYDESDSVIRIEDYDYWCKLYSMGFQGANLQEILLDYREDNNAFKKRNNSSRIRLVKRMQYWVKPMKIRGTVKLHMLYEILKCLVPQKAIQIYHRIRYKK</sequence>
<organism evidence="5 6">
    <name type="scientific">Latilactobacillus sakei</name>
    <name type="common">Lactobacillus sakei</name>
    <dbReference type="NCBI Taxonomy" id="1599"/>
    <lineage>
        <taxon>Bacteria</taxon>
        <taxon>Bacillati</taxon>
        <taxon>Bacillota</taxon>
        <taxon>Bacilli</taxon>
        <taxon>Lactobacillales</taxon>
        <taxon>Lactobacillaceae</taxon>
        <taxon>Latilactobacillus</taxon>
    </lineage>
</organism>
<keyword evidence="2 5" id="KW-0328">Glycosyltransferase</keyword>
<dbReference type="EMBL" id="OKRC01000003">
    <property type="protein sequence ID" value="SPE20436.1"/>
    <property type="molecule type" value="Genomic_DNA"/>
</dbReference>
<evidence type="ECO:0000256" key="1">
    <source>
        <dbReference type="ARBA" id="ARBA00006739"/>
    </source>
</evidence>
<dbReference type="Gene3D" id="3.90.550.10">
    <property type="entry name" value="Spore Coat Polysaccharide Biosynthesis Protein SpsA, Chain A"/>
    <property type="match status" value="1"/>
</dbReference>
<dbReference type="EC" id="2.4.-.-" evidence="5"/>
<evidence type="ECO:0000259" key="4">
    <source>
        <dbReference type="Pfam" id="PF00535"/>
    </source>
</evidence>
<evidence type="ECO:0000256" key="2">
    <source>
        <dbReference type="ARBA" id="ARBA00022676"/>
    </source>
</evidence>
<dbReference type="InterPro" id="IPR029044">
    <property type="entry name" value="Nucleotide-diphossugar_trans"/>
</dbReference>
<dbReference type="PANTHER" id="PTHR43685">
    <property type="entry name" value="GLYCOSYLTRANSFERASE"/>
    <property type="match status" value="1"/>
</dbReference>
<accession>A0AAE8J526</accession>
<dbReference type="Proteomes" id="UP000239650">
    <property type="component" value="Unassembled WGS sequence"/>
</dbReference>
<name>A0AAE8J526_LATSK</name>
<dbReference type="RefSeq" id="WP_105300081.1">
    <property type="nucleotide sequence ID" value="NZ_JBPKFF010000002.1"/>
</dbReference>
<dbReference type="SUPFAM" id="SSF53448">
    <property type="entry name" value="Nucleotide-diphospho-sugar transferases"/>
    <property type="match status" value="1"/>
</dbReference>
<dbReference type="CDD" id="cd00761">
    <property type="entry name" value="Glyco_tranf_GTA_type"/>
    <property type="match status" value="1"/>
</dbReference>